<dbReference type="GO" id="GO:0046856">
    <property type="term" value="P:phosphatidylinositol dephosphorylation"/>
    <property type="evidence" value="ECO:0007669"/>
    <property type="project" value="InterPro"/>
</dbReference>
<dbReference type="GO" id="GO:0043813">
    <property type="term" value="F:phosphatidylinositol-3,5-bisphosphate 5-phosphatase activity"/>
    <property type="evidence" value="ECO:0007669"/>
    <property type="project" value="TreeGrafter"/>
</dbReference>
<proteinExistence type="inferred from homology"/>
<dbReference type="InterPro" id="IPR036691">
    <property type="entry name" value="Endo/exonu/phosph_ase_sf"/>
</dbReference>
<sequence>MSGRQPFPLFSMATGDRRLSSFRRQCRNHRQSAKKRFNELEAQRSESVGADYLTDHEGIETVAVEKFCGFSTNSVLCVCIVTWNMNGREVPKHNIANLLNEYLIETHSTNYLPSPSLLGEATMQSLHLYVLGPKNSEFERKELRVDKCAVGGCGGLIRRKKGAVGVYIVINRIHMVFISCHLSAHTHNVEERNSQWRHISYSWQRTEAHMLWPLTSEYLSWTDRILFKIDSSSGIDAVLHSYESLDQISSSDRKPVKAHLC</sequence>
<dbReference type="Gene3D" id="3.60.10.10">
    <property type="entry name" value="Endonuclease/exonuclease/phosphatase"/>
    <property type="match status" value="2"/>
</dbReference>
<comment type="similarity">
    <text evidence="1">Belongs to the inositol polyphosphate 5-phosphatase family.</text>
</comment>
<organism evidence="3">
    <name type="scientific">Ananas comosus var. bracteatus</name>
    <name type="common">red pineapple</name>
    <dbReference type="NCBI Taxonomy" id="296719"/>
    <lineage>
        <taxon>Eukaryota</taxon>
        <taxon>Viridiplantae</taxon>
        <taxon>Streptophyta</taxon>
        <taxon>Embryophyta</taxon>
        <taxon>Tracheophyta</taxon>
        <taxon>Spermatophyta</taxon>
        <taxon>Magnoliopsida</taxon>
        <taxon>Liliopsida</taxon>
        <taxon>Poales</taxon>
        <taxon>Bromeliaceae</taxon>
        <taxon>Bromelioideae</taxon>
        <taxon>Ananas</taxon>
    </lineage>
</organism>
<dbReference type="GO" id="GO:0034485">
    <property type="term" value="F:phosphatidylinositol-3,4,5-trisphosphate 5-phosphatase activity"/>
    <property type="evidence" value="ECO:0007669"/>
    <property type="project" value="TreeGrafter"/>
</dbReference>
<dbReference type="InterPro" id="IPR000300">
    <property type="entry name" value="IPPc"/>
</dbReference>
<dbReference type="GO" id="GO:0009753">
    <property type="term" value="P:response to jasmonic acid"/>
    <property type="evidence" value="ECO:0007669"/>
    <property type="project" value="TreeGrafter"/>
</dbReference>
<protein>
    <recommendedName>
        <fullName evidence="2">Inositol polyphosphate-related phosphatase domain-containing protein</fullName>
    </recommendedName>
</protein>
<dbReference type="PANTHER" id="PTHR11200">
    <property type="entry name" value="INOSITOL 5-PHOSPHATASE"/>
    <property type="match status" value="1"/>
</dbReference>
<dbReference type="GO" id="GO:0009737">
    <property type="term" value="P:response to abscisic acid"/>
    <property type="evidence" value="ECO:0007669"/>
    <property type="project" value="TreeGrafter"/>
</dbReference>
<dbReference type="InterPro" id="IPR046985">
    <property type="entry name" value="IP5"/>
</dbReference>
<dbReference type="SUPFAM" id="SSF56219">
    <property type="entry name" value="DNase I-like"/>
    <property type="match status" value="1"/>
</dbReference>
<dbReference type="GO" id="GO:0004439">
    <property type="term" value="F:phosphatidylinositol-4,5-bisphosphate 5-phosphatase activity"/>
    <property type="evidence" value="ECO:0007669"/>
    <property type="project" value="TreeGrafter"/>
</dbReference>
<gene>
    <name evidence="3" type="ORF">CB5_LOCUS20508</name>
</gene>
<reference evidence="3" key="1">
    <citation type="submission" date="2020-07" db="EMBL/GenBank/DDBJ databases">
        <authorList>
            <person name="Lin J."/>
        </authorList>
    </citation>
    <scope>NUCLEOTIDE SEQUENCE</scope>
</reference>
<accession>A0A6V7Q314</accession>
<dbReference type="Pfam" id="PF22669">
    <property type="entry name" value="Exo_endo_phos2"/>
    <property type="match status" value="1"/>
</dbReference>
<dbReference type="EMBL" id="LR862132">
    <property type="protein sequence ID" value="CAD1837297.1"/>
    <property type="molecule type" value="Genomic_DNA"/>
</dbReference>
<dbReference type="AlphaFoldDB" id="A0A6V7Q314"/>
<dbReference type="GO" id="GO:0009651">
    <property type="term" value="P:response to salt stress"/>
    <property type="evidence" value="ECO:0007669"/>
    <property type="project" value="TreeGrafter"/>
</dbReference>
<name>A0A6V7Q314_ANACO</name>
<dbReference type="GO" id="GO:0005886">
    <property type="term" value="C:plasma membrane"/>
    <property type="evidence" value="ECO:0007669"/>
    <property type="project" value="TreeGrafter"/>
</dbReference>
<dbReference type="GO" id="GO:0009733">
    <property type="term" value="P:response to auxin"/>
    <property type="evidence" value="ECO:0007669"/>
    <property type="project" value="TreeGrafter"/>
</dbReference>
<dbReference type="PANTHER" id="PTHR11200:SF275">
    <property type="entry name" value="LD06095P"/>
    <property type="match status" value="1"/>
</dbReference>
<feature type="domain" description="Inositol polyphosphate-related phosphatase" evidence="2">
    <location>
        <begin position="106"/>
        <end position="204"/>
    </location>
</feature>
<evidence type="ECO:0000256" key="1">
    <source>
        <dbReference type="ARBA" id="ARBA00010768"/>
    </source>
</evidence>
<evidence type="ECO:0000313" key="3">
    <source>
        <dbReference type="EMBL" id="CAD1837297.1"/>
    </source>
</evidence>
<evidence type="ECO:0000259" key="2">
    <source>
        <dbReference type="Pfam" id="PF22669"/>
    </source>
</evidence>